<reference evidence="14 15" key="1">
    <citation type="submission" date="2023-03" db="EMBL/GenBank/DDBJ databases">
        <title>High-quality genome of Scylla paramamosain provides insights in environmental adaptation.</title>
        <authorList>
            <person name="Zhang L."/>
        </authorList>
    </citation>
    <scope>NUCLEOTIDE SEQUENCE [LARGE SCALE GENOMIC DNA]</scope>
    <source>
        <strain evidence="14">LZ_2023a</strain>
        <tissue evidence="14">Muscle</tissue>
    </source>
</reference>
<proteinExistence type="inferred from homology"/>
<feature type="domain" description="MMS22-like C-terminal" evidence="13">
    <location>
        <begin position="855"/>
        <end position="1221"/>
    </location>
</feature>
<dbReference type="InterPro" id="IPR042320">
    <property type="entry name" value="MMS22-like"/>
</dbReference>
<organism evidence="14 15">
    <name type="scientific">Scylla paramamosain</name>
    <name type="common">Mud crab</name>
    <dbReference type="NCBI Taxonomy" id="85552"/>
    <lineage>
        <taxon>Eukaryota</taxon>
        <taxon>Metazoa</taxon>
        <taxon>Ecdysozoa</taxon>
        <taxon>Arthropoda</taxon>
        <taxon>Crustacea</taxon>
        <taxon>Multicrustacea</taxon>
        <taxon>Malacostraca</taxon>
        <taxon>Eumalacostraca</taxon>
        <taxon>Eucarida</taxon>
        <taxon>Decapoda</taxon>
        <taxon>Pleocyemata</taxon>
        <taxon>Brachyura</taxon>
        <taxon>Eubrachyura</taxon>
        <taxon>Portunoidea</taxon>
        <taxon>Portunidae</taxon>
        <taxon>Portuninae</taxon>
        <taxon>Scylla</taxon>
    </lineage>
</organism>
<keyword evidence="6" id="KW-0227">DNA damage</keyword>
<evidence type="ECO:0000256" key="1">
    <source>
        <dbReference type="ARBA" id="ARBA00004123"/>
    </source>
</evidence>
<dbReference type="EMBL" id="JARAKH010000009">
    <property type="protein sequence ID" value="KAK8401114.1"/>
    <property type="molecule type" value="Genomic_DNA"/>
</dbReference>
<evidence type="ECO:0000256" key="7">
    <source>
        <dbReference type="ARBA" id="ARBA00022853"/>
    </source>
</evidence>
<name>A0AAW0UMM7_SCYPA</name>
<evidence type="ECO:0000256" key="3">
    <source>
        <dbReference type="ARBA" id="ARBA00006585"/>
    </source>
</evidence>
<evidence type="ECO:0000256" key="2">
    <source>
        <dbReference type="ARBA" id="ARBA00004286"/>
    </source>
</evidence>
<dbReference type="PANTHER" id="PTHR28547">
    <property type="entry name" value="PROTEIN MMS22-LIKE"/>
    <property type="match status" value="1"/>
</dbReference>
<evidence type="ECO:0000256" key="4">
    <source>
        <dbReference type="ARBA" id="ARBA00021061"/>
    </source>
</evidence>
<protein>
    <recommendedName>
        <fullName evidence="4">Protein MMS22-like</fullName>
    </recommendedName>
    <alternativeName>
        <fullName evidence="10">Methyl methanesulfonate-sensitivity protein 22-like</fullName>
    </alternativeName>
</protein>
<evidence type="ECO:0000256" key="9">
    <source>
        <dbReference type="ARBA" id="ARBA00023242"/>
    </source>
</evidence>
<feature type="compositionally biased region" description="Pro residues" evidence="11">
    <location>
        <begin position="1"/>
        <end position="12"/>
    </location>
</feature>
<comment type="similarity">
    <text evidence="3">Belongs to the MMS22 family. MMS22L subfamily.</text>
</comment>
<evidence type="ECO:0000256" key="6">
    <source>
        <dbReference type="ARBA" id="ARBA00022763"/>
    </source>
</evidence>
<dbReference type="EMBL" id="JARAKH010000009">
    <property type="protein sequence ID" value="KAK8401116.1"/>
    <property type="molecule type" value="Genomic_DNA"/>
</dbReference>
<gene>
    <name evidence="14" type="ORF">O3P69_002698</name>
</gene>
<evidence type="ECO:0000259" key="12">
    <source>
        <dbReference type="Pfam" id="PF14910"/>
    </source>
</evidence>
<evidence type="ECO:0000256" key="5">
    <source>
        <dbReference type="ARBA" id="ARBA00022454"/>
    </source>
</evidence>
<accession>A0AAW0UMM7</accession>
<evidence type="ECO:0000256" key="10">
    <source>
        <dbReference type="ARBA" id="ARBA00033326"/>
    </source>
</evidence>
<keyword evidence="5" id="KW-0158">Chromosome</keyword>
<dbReference type="GO" id="GO:0000724">
    <property type="term" value="P:double-strand break repair via homologous recombination"/>
    <property type="evidence" value="ECO:0007669"/>
    <property type="project" value="InterPro"/>
</dbReference>
<dbReference type="InterPro" id="IPR029425">
    <property type="entry name" value="MMS22L_N"/>
</dbReference>
<evidence type="ECO:0000256" key="11">
    <source>
        <dbReference type="SAM" id="MobiDB-lite"/>
    </source>
</evidence>
<comment type="subcellular location">
    <subcellularLocation>
        <location evidence="2">Chromosome</location>
    </subcellularLocation>
    <subcellularLocation>
        <location evidence="1">Nucleus</location>
    </subcellularLocation>
</comment>
<dbReference type="EMBL" id="JARAKH010000009">
    <property type="protein sequence ID" value="KAK8401115.1"/>
    <property type="molecule type" value="Genomic_DNA"/>
</dbReference>
<keyword evidence="9" id="KW-0539">Nucleus</keyword>
<dbReference type="GO" id="GO:0006325">
    <property type="term" value="P:chromatin organization"/>
    <property type="evidence" value="ECO:0007669"/>
    <property type="project" value="UniProtKB-KW"/>
</dbReference>
<keyword evidence="7" id="KW-0156">Chromatin regulator</keyword>
<keyword evidence="15" id="KW-1185">Reference proteome</keyword>
<dbReference type="InterPro" id="IPR029424">
    <property type="entry name" value="MMS22L_C"/>
</dbReference>
<sequence>MSITPPATPPPGVEEGGESLLDGLEGDSEDFLAFILADPGPNLEQEEVSNHKEHKEEPEGFTCEGEVYWEADVGKESCLGRGVLTRLLQRLDPAPISCSTPPKSVFHLPCTPDNLQLHLSHFFSALRQCVVELEKGAQSSFSLHHFPGTSTHATPYPGLRQESSTFLAALASYVYGLGPGEEAFLVQVMQEVVQTLVFVGPLHDMPHHVITAASAQGNKCLSASYHLLHLHLDVRWWSLVLLHMAELTLGPMVPSLPPLLQEPPRPHQIAGDIGKETQPSPIQQCISMVMWDLVTLMSCRGSSFKKGVSELHQEAGFSCSCGLELAVMLLHFLEYRHACLAQQTFWEEVKDKLLVLLKTVSESSSSSSTSSGPITPPGPSTLLYPPPLVSLLQLPHVWWLFLTFTKLHTYDNEGKKVARRVEVKSEVKLLRTLLRLSLGDPRSGNQPTEAELRFFIRCCLGVLEVWGGSRSSEWAAPLWDHMAKHLDSPFLLPGAGLEGLACMSKTIGGWLEQVRSRVCDPAAVGKTETSWQIFLRIVVGVVKSGPLEWRQMRGRIYSKFHGRKMSELTPTGLHNTVSLFLTLAASATDTLDVVNKLSELLSLVPTSSTSKSRMVWRGLLTGALLLVEKGCEVTPLAERLSPLVTAVCHQLTTSRDPQQRRELGQLLISYAEGLQEVFEHSHDLSLAQHSLICEAVGGVLPHATAAEIKVTVGAMDAALAKVMTLSARPENITAGMVGAAVVEAVWKEFGPSLKSLSTTSAPPQPVASLAASLTLCLVRVLGQVATHKEAASGLFHYFLTHEGVSTGCSLHYASCLLSHPGSLTVLSNLSPGHERTLVSGWLCGLVGVGDEDEVVDTLTPQILRLPSVVGVLPPSHPTDPFAVAICFIKGVAAKFASIETFADRIAYREDVLQCFSGLDKAVGGLLRKSPPATHLPQALILIANLFFHAHSVIYIKSRPTCPMATLLNTVLLPTPIYSPEKPLSAAFTSSISSVLPQMVCGIGCLGLTQDAYLLRCVRDIFTHYLHRFPVKTIRNYTTTFHPFLATLHGEVRLPVLEELRKVFLEVVRDNYLARRNISPLHLQVALSLLTELLQRNTMDWLEILSCSLLLPLLELLLTLEEQTTKRLATDLLQKVLQEAEDQGVPSRRVLVDQLRELVGRHMSWSSGRLFRVLRVVAVLHRPLLLEALPHVTRAVTRTEEKRGTGLDHTLRQGYQALLSSLGMTTPGETVQQE</sequence>
<feature type="region of interest" description="Disordered" evidence="11">
    <location>
        <begin position="1"/>
        <end position="22"/>
    </location>
</feature>
<dbReference type="GO" id="GO:0043596">
    <property type="term" value="C:nuclear replication fork"/>
    <property type="evidence" value="ECO:0007669"/>
    <property type="project" value="TreeGrafter"/>
</dbReference>
<dbReference type="PANTHER" id="PTHR28547:SF1">
    <property type="entry name" value="PROTEIN MMS22-LIKE"/>
    <property type="match status" value="1"/>
</dbReference>
<evidence type="ECO:0000313" key="14">
    <source>
        <dbReference type="EMBL" id="KAK8401116.1"/>
    </source>
</evidence>
<dbReference type="AlphaFoldDB" id="A0AAW0UMM7"/>
<comment type="caution">
    <text evidence="14">The sequence shown here is derived from an EMBL/GenBank/DDBJ whole genome shotgun (WGS) entry which is preliminary data.</text>
</comment>
<dbReference type="Pfam" id="PF14911">
    <property type="entry name" value="MMS22L_C"/>
    <property type="match status" value="1"/>
</dbReference>
<dbReference type="Proteomes" id="UP001487740">
    <property type="component" value="Unassembled WGS sequence"/>
</dbReference>
<feature type="domain" description="Protein MMS22-like N-terminal" evidence="12">
    <location>
        <begin position="71"/>
        <end position="729"/>
    </location>
</feature>
<evidence type="ECO:0000256" key="8">
    <source>
        <dbReference type="ARBA" id="ARBA00023204"/>
    </source>
</evidence>
<evidence type="ECO:0000259" key="13">
    <source>
        <dbReference type="Pfam" id="PF14911"/>
    </source>
</evidence>
<evidence type="ECO:0000313" key="15">
    <source>
        <dbReference type="Proteomes" id="UP001487740"/>
    </source>
</evidence>
<dbReference type="Pfam" id="PF14910">
    <property type="entry name" value="MMS22L_N"/>
    <property type="match status" value="1"/>
</dbReference>
<keyword evidence="8" id="KW-0234">DNA repair</keyword>
<dbReference type="GO" id="GO:0031297">
    <property type="term" value="P:replication fork processing"/>
    <property type="evidence" value="ECO:0007669"/>
    <property type="project" value="InterPro"/>
</dbReference>